<comment type="subcellular location">
    <subcellularLocation>
        <location evidence="1">Membrane</location>
    </subcellularLocation>
</comment>
<evidence type="ECO:0000259" key="6">
    <source>
        <dbReference type="Pfam" id="PF03717"/>
    </source>
</evidence>
<dbReference type="PANTHER" id="PTHR30627">
    <property type="entry name" value="PEPTIDOGLYCAN D,D-TRANSPEPTIDASE"/>
    <property type="match status" value="1"/>
</dbReference>
<protein>
    <submittedName>
        <fullName evidence="7">Penicillin-binding transpeptidase domain-containing protein</fullName>
    </submittedName>
</protein>
<evidence type="ECO:0000256" key="2">
    <source>
        <dbReference type="ARBA" id="ARBA00007171"/>
    </source>
</evidence>
<dbReference type="InterPro" id="IPR050515">
    <property type="entry name" value="Beta-lactam/transpept"/>
</dbReference>
<dbReference type="RefSeq" id="WP_349144633.1">
    <property type="nucleotide sequence ID" value="NZ_JBBMFC010000018.1"/>
</dbReference>
<feature type="transmembrane region" description="Helical" evidence="4">
    <location>
        <begin position="12"/>
        <end position="34"/>
    </location>
</feature>
<evidence type="ECO:0000313" key="8">
    <source>
        <dbReference type="Proteomes" id="UP001470288"/>
    </source>
</evidence>
<dbReference type="PANTHER" id="PTHR30627:SF1">
    <property type="entry name" value="PEPTIDOGLYCAN D,D-TRANSPEPTIDASE FTSI"/>
    <property type="match status" value="1"/>
</dbReference>
<keyword evidence="4" id="KW-1133">Transmembrane helix</keyword>
<feature type="domain" description="Penicillin-binding protein transpeptidase" evidence="5">
    <location>
        <begin position="243"/>
        <end position="563"/>
    </location>
</feature>
<keyword evidence="8" id="KW-1185">Reference proteome</keyword>
<organism evidence="7 8">
    <name type="scientific">Hominiventricola aquisgranensis</name>
    <dbReference type="NCBI Taxonomy" id="3133164"/>
    <lineage>
        <taxon>Bacteria</taxon>
        <taxon>Bacillati</taxon>
        <taxon>Bacillota</taxon>
        <taxon>Clostridia</taxon>
        <taxon>Lachnospirales</taxon>
        <taxon>Lachnospiraceae</taxon>
        <taxon>Hominiventricola</taxon>
    </lineage>
</organism>
<evidence type="ECO:0000256" key="3">
    <source>
        <dbReference type="ARBA" id="ARBA00023136"/>
    </source>
</evidence>
<evidence type="ECO:0000256" key="1">
    <source>
        <dbReference type="ARBA" id="ARBA00004370"/>
    </source>
</evidence>
<gene>
    <name evidence="7" type="ORF">WMO62_10755</name>
</gene>
<dbReference type="InterPro" id="IPR001460">
    <property type="entry name" value="PCN-bd_Tpept"/>
</dbReference>
<keyword evidence="4" id="KW-0812">Transmembrane</keyword>
<dbReference type="SUPFAM" id="SSF56601">
    <property type="entry name" value="beta-lactamase/transpeptidase-like"/>
    <property type="match status" value="1"/>
</dbReference>
<accession>A0ABV1I2A9</accession>
<evidence type="ECO:0000256" key="4">
    <source>
        <dbReference type="SAM" id="Phobius"/>
    </source>
</evidence>
<dbReference type="Pfam" id="PF03717">
    <property type="entry name" value="PBP_dimer"/>
    <property type="match status" value="1"/>
</dbReference>
<dbReference type="SUPFAM" id="SSF56519">
    <property type="entry name" value="Penicillin binding protein dimerisation domain"/>
    <property type="match status" value="1"/>
</dbReference>
<dbReference type="InterPro" id="IPR012338">
    <property type="entry name" value="Beta-lactam/transpept-like"/>
</dbReference>
<dbReference type="Gene3D" id="3.40.710.10">
    <property type="entry name" value="DD-peptidase/beta-lactamase superfamily"/>
    <property type="match status" value="1"/>
</dbReference>
<evidence type="ECO:0000259" key="5">
    <source>
        <dbReference type="Pfam" id="PF00905"/>
    </source>
</evidence>
<dbReference type="Gene3D" id="3.90.1310.10">
    <property type="entry name" value="Penicillin-binding protein 2a (Domain 2)"/>
    <property type="match status" value="1"/>
</dbReference>
<dbReference type="Pfam" id="PF00905">
    <property type="entry name" value="Transpeptidase"/>
    <property type="match status" value="1"/>
</dbReference>
<name>A0ABV1I2A9_9FIRM</name>
<reference evidence="7 8" key="1">
    <citation type="submission" date="2024-03" db="EMBL/GenBank/DDBJ databases">
        <title>Human intestinal bacterial collection.</title>
        <authorList>
            <person name="Pauvert C."/>
            <person name="Hitch T.C.A."/>
            <person name="Clavel T."/>
        </authorList>
    </citation>
    <scope>NUCLEOTIDE SEQUENCE [LARGE SCALE GENOMIC DNA]</scope>
    <source>
        <strain evidence="7 8">CLA-AA-H78B</strain>
    </source>
</reference>
<proteinExistence type="inferred from homology"/>
<comment type="similarity">
    <text evidence="2">Belongs to the transpeptidase family.</text>
</comment>
<sequence>MHCRTFHRKKIVIVFGICLLLLSILAGRLVYLMIFEAEYYQNLAKDLHERERSIKAARGRILDRNGTVLADNQTVCTISVIHSQIKDPEGVIDMLCEELKLPEETVRKRVEKISSIERIKSNVKKETGDAIRACGYDGVKVDEDFKRYYPYGELASKVLGFTGSDNQGIIGLEVKYDEYMEGIPGTILTLTDARGIELENTKEDRVEPVPGNDLVISLDYNIQMYAQQEAEKVMEAKGADYVSILILNPQNGEIYACANVPEFDLNDPFTLNTGVDASAMTDQQKQDALNQMWRNQCVNDTYEPGSTFKIFTSSAALLTGTSKLTDQYYCPGYKIVEDRRIRCHKAGGHGSEDFTKALENSCNPALMEMGLRMGVDRFYQCFSDYGLLSLTGIDIPGEAGTIMHKLDNIGEVELATMTFGQSFQITPVQLAVMASSVVNGGRRITPHFGVAVQDQEGKILKEFSYPVKKGIVTEKVSEQMREILEKVVAEGSGKKAYLEGYRIGGKTATSQTLPRSAHKYISSFLGFAPANDPQVLAVCIVHDPQGIYYGGTVCAPVVRTIFENILPYLGIEKTF</sequence>
<dbReference type="Proteomes" id="UP001470288">
    <property type="component" value="Unassembled WGS sequence"/>
</dbReference>
<dbReference type="InterPro" id="IPR036138">
    <property type="entry name" value="PBP_dimer_sf"/>
</dbReference>
<dbReference type="InterPro" id="IPR005311">
    <property type="entry name" value="PBP_dimer"/>
</dbReference>
<keyword evidence="3 4" id="KW-0472">Membrane</keyword>
<evidence type="ECO:0000313" key="7">
    <source>
        <dbReference type="EMBL" id="MEQ2579301.1"/>
    </source>
</evidence>
<comment type="caution">
    <text evidence="7">The sequence shown here is derived from an EMBL/GenBank/DDBJ whole genome shotgun (WGS) entry which is preliminary data.</text>
</comment>
<dbReference type="EMBL" id="JBBMFC010000018">
    <property type="protein sequence ID" value="MEQ2579301.1"/>
    <property type="molecule type" value="Genomic_DNA"/>
</dbReference>
<feature type="domain" description="Penicillin-binding protein dimerisation" evidence="6">
    <location>
        <begin position="54"/>
        <end position="201"/>
    </location>
</feature>